<reference evidence="12" key="1">
    <citation type="journal article" date="2023" name="bioRxiv">
        <title>Scaffold-level genome assemblies of two parasitoid biocontrol wasps reveal the parthenogenesis mechanism and an associated novel virus.</title>
        <authorList>
            <person name="Inwood S."/>
            <person name="Skelly J."/>
            <person name="Guhlin J."/>
            <person name="Harrop T."/>
            <person name="Goldson S."/>
            <person name="Dearden P."/>
        </authorList>
    </citation>
    <scope>NUCLEOTIDE SEQUENCE</scope>
    <source>
        <strain evidence="12">Lincoln</strain>
        <tissue evidence="12">Whole body</tissue>
    </source>
</reference>
<proteinExistence type="inferred from homology"/>
<feature type="compositionally biased region" description="Polar residues" evidence="10">
    <location>
        <begin position="202"/>
        <end position="231"/>
    </location>
</feature>
<evidence type="ECO:0000256" key="7">
    <source>
        <dbReference type="ARBA" id="ARBA00022912"/>
    </source>
</evidence>
<comment type="cofactor">
    <cofactor evidence="1">
        <name>Mn(2+)</name>
        <dbReference type="ChEBI" id="CHEBI:29035"/>
    </cofactor>
</comment>
<dbReference type="PANTHER" id="PTHR13832:SF803">
    <property type="entry name" value="PROTEIN PHOSPHATASE 1G"/>
    <property type="match status" value="1"/>
</dbReference>
<keyword evidence="13" id="KW-1185">Reference proteome</keyword>
<dbReference type="InterPro" id="IPR000222">
    <property type="entry name" value="PP2C_BS"/>
</dbReference>
<evidence type="ECO:0000256" key="3">
    <source>
        <dbReference type="ARBA" id="ARBA00013081"/>
    </source>
</evidence>
<evidence type="ECO:0000313" key="13">
    <source>
        <dbReference type="Proteomes" id="UP001168972"/>
    </source>
</evidence>
<dbReference type="InterPro" id="IPR015655">
    <property type="entry name" value="PP2C"/>
</dbReference>
<evidence type="ECO:0000256" key="9">
    <source>
        <dbReference type="RuleBase" id="RU003465"/>
    </source>
</evidence>
<evidence type="ECO:0000256" key="1">
    <source>
        <dbReference type="ARBA" id="ARBA00001936"/>
    </source>
</evidence>
<dbReference type="Proteomes" id="UP001168972">
    <property type="component" value="Unassembled WGS sequence"/>
</dbReference>
<keyword evidence="6" id="KW-0460">Magnesium</keyword>
<dbReference type="PANTHER" id="PTHR13832">
    <property type="entry name" value="PROTEIN PHOSPHATASE 2C"/>
    <property type="match status" value="1"/>
</dbReference>
<evidence type="ECO:0000256" key="6">
    <source>
        <dbReference type="ARBA" id="ARBA00022842"/>
    </source>
</evidence>
<evidence type="ECO:0000256" key="4">
    <source>
        <dbReference type="ARBA" id="ARBA00022723"/>
    </source>
</evidence>
<feature type="compositionally biased region" description="Basic and acidic residues" evidence="10">
    <location>
        <begin position="243"/>
        <end position="260"/>
    </location>
</feature>
<feature type="domain" description="PPM-type phosphatase" evidence="11">
    <location>
        <begin position="23"/>
        <end position="471"/>
    </location>
</feature>
<dbReference type="InterPro" id="IPR001932">
    <property type="entry name" value="PPM-type_phosphatase-like_dom"/>
</dbReference>
<dbReference type="EMBL" id="JAQQBR010000002">
    <property type="protein sequence ID" value="KAK0180949.1"/>
    <property type="molecule type" value="Genomic_DNA"/>
</dbReference>
<evidence type="ECO:0000256" key="2">
    <source>
        <dbReference type="ARBA" id="ARBA00006702"/>
    </source>
</evidence>
<dbReference type="SUPFAM" id="SSF81606">
    <property type="entry name" value="PP2C-like"/>
    <property type="match status" value="1"/>
</dbReference>
<feature type="region of interest" description="Disordered" evidence="10">
    <location>
        <begin position="163"/>
        <end position="286"/>
    </location>
</feature>
<dbReference type="CDD" id="cd00143">
    <property type="entry name" value="PP2Cc"/>
    <property type="match status" value="1"/>
</dbReference>
<feature type="compositionally biased region" description="Basic and acidic residues" evidence="10">
    <location>
        <begin position="185"/>
        <end position="201"/>
    </location>
</feature>
<dbReference type="PROSITE" id="PS51746">
    <property type="entry name" value="PPM_2"/>
    <property type="match status" value="1"/>
</dbReference>
<sequence length="481" mass="54147">MGAYFPKPVTRKNSTDAIGKFVKAGTCSMQGWRLTQEDAHSCCIDYDDNTSFFAVFDGHGSHEVATYAAQELPKFIKQTDAYKRGDIKQALIDGYLEFDAHLVKPEILKKLKEISLINISEKPKDKYGVEIDKSDDYDRETDVVIKKIQRRCKIRKCETSNEKINNDNEMSAQSDSSDESMDSATNKDETSHECTENKSENNVESSKTVNKPNSSEEVLDQTSLMETNSIKESLAESDDDDSYSERDDDDTRGHENKDVDNNDDDDGEKVQVDETADQEEIDKQPGYDSGCTAVVAILKGNDLYVANAGDSRCVLCRDDKALPLTYDHTPYSEIERKRIRKAGGFVNCDRVGYKYSVGGEEKSYVGLNLSRALGDHRYKKNTNFSLKQQMITASPDVRHIVLDPKRDTFMILACDGIWEDKSNKAVVRFINKRINSTEKLSKICEKLFDLCLAQMGHSYGCDNMTAVLVKFETSVSTNESN</sequence>
<dbReference type="GO" id="GO:0046872">
    <property type="term" value="F:metal ion binding"/>
    <property type="evidence" value="ECO:0007669"/>
    <property type="project" value="UniProtKB-KW"/>
</dbReference>
<keyword evidence="5 9" id="KW-0378">Hydrolase</keyword>
<reference evidence="12" key="2">
    <citation type="submission" date="2023-03" db="EMBL/GenBank/DDBJ databases">
        <authorList>
            <person name="Inwood S.N."/>
            <person name="Skelly J.G."/>
            <person name="Guhlin J."/>
            <person name="Harrop T.W.R."/>
            <person name="Goldson S.G."/>
            <person name="Dearden P.K."/>
        </authorList>
    </citation>
    <scope>NUCLEOTIDE SEQUENCE</scope>
    <source>
        <strain evidence="12">Lincoln</strain>
        <tissue evidence="12">Whole body</tissue>
    </source>
</reference>
<comment type="similarity">
    <text evidence="2 9">Belongs to the PP2C family.</text>
</comment>
<dbReference type="PROSITE" id="PS01032">
    <property type="entry name" value="PPM_1"/>
    <property type="match status" value="1"/>
</dbReference>
<protein>
    <recommendedName>
        <fullName evidence="3">protein-serine/threonine phosphatase</fullName>
        <ecNumber evidence="3">3.1.3.16</ecNumber>
    </recommendedName>
</protein>
<gene>
    <name evidence="12" type="ORF">PV327_003277</name>
</gene>
<dbReference type="InterPro" id="IPR036457">
    <property type="entry name" value="PPM-type-like_dom_sf"/>
</dbReference>
<evidence type="ECO:0000256" key="5">
    <source>
        <dbReference type="ARBA" id="ARBA00022801"/>
    </source>
</evidence>
<dbReference type="EC" id="3.1.3.16" evidence="3"/>
<organism evidence="12 13">
    <name type="scientific">Microctonus hyperodae</name>
    <name type="common">Parasitoid wasp</name>
    <dbReference type="NCBI Taxonomy" id="165561"/>
    <lineage>
        <taxon>Eukaryota</taxon>
        <taxon>Metazoa</taxon>
        <taxon>Ecdysozoa</taxon>
        <taxon>Arthropoda</taxon>
        <taxon>Hexapoda</taxon>
        <taxon>Insecta</taxon>
        <taxon>Pterygota</taxon>
        <taxon>Neoptera</taxon>
        <taxon>Endopterygota</taxon>
        <taxon>Hymenoptera</taxon>
        <taxon>Apocrita</taxon>
        <taxon>Ichneumonoidea</taxon>
        <taxon>Braconidae</taxon>
        <taxon>Euphorinae</taxon>
        <taxon>Microctonus</taxon>
    </lineage>
</organism>
<evidence type="ECO:0000256" key="10">
    <source>
        <dbReference type="SAM" id="MobiDB-lite"/>
    </source>
</evidence>
<evidence type="ECO:0000256" key="8">
    <source>
        <dbReference type="ARBA" id="ARBA00023211"/>
    </source>
</evidence>
<dbReference type="Pfam" id="PF00481">
    <property type="entry name" value="PP2C"/>
    <property type="match status" value="2"/>
</dbReference>
<dbReference type="GO" id="GO:0004722">
    <property type="term" value="F:protein serine/threonine phosphatase activity"/>
    <property type="evidence" value="ECO:0007669"/>
    <property type="project" value="UniProtKB-EC"/>
</dbReference>
<dbReference type="SMART" id="SM00332">
    <property type="entry name" value="PP2Cc"/>
    <property type="match status" value="1"/>
</dbReference>
<keyword evidence="7 9" id="KW-0904">Protein phosphatase</keyword>
<evidence type="ECO:0000313" key="12">
    <source>
        <dbReference type="EMBL" id="KAK0180949.1"/>
    </source>
</evidence>
<name>A0AA39G5A5_MICHY</name>
<comment type="caution">
    <text evidence="12">The sequence shown here is derived from an EMBL/GenBank/DDBJ whole genome shotgun (WGS) entry which is preliminary data.</text>
</comment>
<keyword evidence="4" id="KW-0479">Metal-binding</keyword>
<keyword evidence="8" id="KW-0464">Manganese</keyword>
<evidence type="ECO:0000259" key="11">
    <source>
        <dbReference type="PROSITE" id="PS51746"/>
    </source>
</evidence>
<dbReference type="AlphaFoldDB" id="A0AA39G5A5"/>
<dbReference type="Gene3D" id="3.60.40.10">
    <property type="entry name" value="PPM-type phosphatase domain"/>
    <property type="match status" value="2"/>
</dbReference>
<accession>A0AA39G5A5</accession>